<dbReference type="InterPro" id="IPR036420">
    <property type="entry name" value="BRCT_dom_sf"/>
</dbReference>
<dbReference type="Proteomes" id="UP000324767">
    <property type="component" value="Unassembled WGS sequence"/>
</dbReference>
<organism evidence="2 3">
    <name type="scientific">Lasallia pustulata</name>
    <dbReference type="NCBI Taxonomy" id="136370"/>
    <lineage>
        <taxon>Eukaryota</taxon>
        <taxon>Fungi</taxon>
        <taxon>Dikarya</taxon>
        <taxon>Ascomycota</taxon>
        <taxon>Pezizomycotina</taxon>
        <taxon>Lecanoromycetes</taxon>
        <taxon>OSLEUM clade</taxon>
        <taxon>Umbilicariomycetidae</taxon>
        <taxon>Umbilicariales</taxon>
        <taxon>Umbilicariaceae</taxon>
        <taxon>Lasallia</taxon>
    </lineage>
</organism>
<evidence type="ECO:0008006" key="4">
    <source>
        <dbReference type="Google" id="ProtNLM"/>
    </source>
</evidence>
<comment type="caution">
    <text evidence="2">The sequence shown here is derived from an EMBL/GenBank/DDBJ whole genome shotgun (WGS) entry which is preliminary data.</text>
</comment>
<accession>A0A5M8PCX7</accession>
<dbReference type="AlphaFoldDB" id="A0A5M8PCX7"/>
<sequence length="142" mass="14801">MPTQQQQQREQTQTRVPDAQAPAAGAHFSGDVAVGGGGAGALPLPLPLPPLPIFRQVVVFVNGSTAPMVGDRALKRLLVAHGARGEIERGGRGGRFVGVEWVLESVKAGKRLSEARFSNLRIAAPGQGVLGFEKGEDGTGEN</sequence>
<gene>
    <name evidence="2" type="ORF">FRX48_09574</name>
</gene>
<feature type="region of interest" description="Disordered" evidence="1">
    <location>
        <begin position="1"/>
        <end position="23"/>
    </location>
</feature>
<evidence type="ECO:0000256" key="1">
    <source>
        <dbReference type="SAM" id="MobiDB-lite"/>
    </source>
</evidence>
<name>A0A5M8PCX7_9LECA</name>
<proteinExistence type="predicted"/>
<evidence type="ECO:0000313" key="3">
    <source>
        <dbReference type="Proteomes" id="UP000324767"/>
    </source>
</evidence>
<feature type="compositionally biased region" description="Low complexity" evidence="1">
    <location>
        <begin position="1"/>
        <end position="15"/>
    </location>
</feature>
<dbReference type="SUPFAM" id="SSF52113">
    <property type="entry name" value="BRCT domain"/>
    <property type="match status" value="1"/>
</dbReference>
<dbReference type="EMBL" id="VXIT01000024">
    <property type="protein sequence ID" value="KAA6406642.1"/>
    <property type="molecule type" value="Genomic_DNA"/>
</dbReference>
<evidence type="ECO:0000313" key="2">
    <source>
        <dbReference type="EMBL" id="KAA6406642.1"/>
    </source>
</evidence>
<protein>
    <recommendedName>
        <fullName evidence="4">BRCT domain-containing protein</fullName>
    </recommendedName>
</protein>
<dbReference type="OrthoDB" id="427711at2759"/>
<reference evidence="2 3" key="1">
    <citation type="submission" date="2019-09" db="EMBL/GenBank/DDBJ databases">
        <title>The hologenome of the rock-dwelling lichen Lasallia pustulata.</title>
        <authorList>
            <person name="Greshake Tzovaras B."/>
            <person name="Segers F."/>
            <person name="Bicker A."/>
            <person name="Dal Grande F."/>
            <person name="Otte J."/>
            <person name="Hankeln T."/>
            <person name="Schmitt I."/>
            <person name="Ebersberger I."/>
        </authorList>
    </citation>
    <scope>NUCLEOTIDE SEQUENCE [LARGE SCALE GENOMIC DNA]</scope>
    <source>
        <strain evidence="2">A1-1</strain>
    </source>
</reference>